<dbReference type="InterPro" id="IPR009057">
    <property type="entry name" value="Homeodomain-like_sf"/>
</dbReference>
<evidence type="ECO:0000256" key="2">
    <source>
        <dbReference type="ARBA" id="ARBA00023125"/>
    </source>
</evidence>
<dbReference type="GO" id="GO:0003677">
    <property type="term" value="F:DNA binding"/>
    <property type="evidence" value="ECO:0007669"/>
    <property type="project" value="UniProtKB-UniRule"/>
</dbReference>
<protein>
    <submittedName>
        <fullName evidence="6">TetR/AcrR family transcriptional regulator</fullName>
    </submittedName>
</protein>
<dbReference type="Gene3D" id="1.10.357.10">
    <property type="entry name" value="Tetracycline Repressor, domain 2"/>
    <property type="match status" value="1"/>
</dbReference>
<name>A0A3P1S6W7_STRSA</name>
<dbReference type="Proteomes" id="UP000277597">
    <property type="component" value="Unassembled WGS sequence"/>
</dbReference>
<reference evidence="6 7" key="1">
    <citation type="submission" date="2018-11" db="EMBL/GenBank/DDBJ databases">
        <title>Genomes From Bacteria Associated with the Canine Oral Cavity: a Test Case for Automated Genome-Based Taxonomic Assignment.</title>
        <authorList>
            <person name="Coil D.A."/>
            <person name="Jospin G."/>
            <person name="Darling A.E."/>
            <person name="Wallis C."/>
            <person name="Davis I.J."/>
            <person name="Harris S."/>
            <person name="Eisen J.A."/>
            <person name="Holcombe L.J."/>
            <person name="O'Flynn C."/>
        </authorList>
    </citation>
    <scope>NUCLEOTIDE SEQUENCE [LARGE SCALE GENOMIC DNA]</scope>
    <source>
        <strain evidence="6 7">OH953</strain>
    </source>
</reference>
<feature type="DNA-binding region" description="H-T-H motif" evidence="4">
    <location>
        <begin position="39"/>
        <end position="58"/>
    </location>
</feature>
<dbReference type="PRINTS" id="PR00455">
    <property type="entry name" value="HTHTETR"/>
</dbReference>
<dbReference type="PANTHER" id="PTHR47506:SF1">
    <property type="entry name" value="HTH-TYPE TRANSCRIPTIONAL REGULATOR YJDC"/>
    <property type="match status" value="1"/>
</dbReference>
<dbReference type="PANTHER" id="PTHR47506">
    <property type="entry name" value="TRANSCRIPTIONAL REGULATORY PROTEIN"/>
    <property type="match status" value="1"/>
</dbReference>
<evidence type="ECO:0000313" key="6">
    <source>
        <dbReference type="EMBL" id="RRC92627.1"/>
    </source>
</evidence>
<evidence type="ECO:0000256" key="1">
    <source>
        <dbReference type="ARBA" id="ARBA00023015"/>
    </source>
</evidence>
<dbReference type="Pfam" id="PF00440">
    <property type="entry name" value="TetR_N"/>
    <property type="match status" value="1"/>
</dbReference>
<evidence type="ECO:0000256" key="3">
    <source>
        <dbReference type="ARBA" id="ARBA00023163"/>
    </source>
</evidence>
<accession>A0A3P1S6W7</accession>
<dbReference type="EMBL" id="RQZI01000004">
    <property type="protein sequence ID" value="RRC92627.1"/>
    <property type="molecule type" value="Genomic_DNA"/>
</dbReference>
<dbReference type="InterPro" id="IPR001647">
    <property type="entry name" value="HTH_TetR"/>
</dbReference>
<organism evidence="6 7">
    <name type="scientific">Streptococcus sanguinis</name>
    <dbReference type="NCBI Taxonomy" id="1305"/>
    <lineage>
        <taxon>Bacteria</taxon>
        <taxon>Bacillati</taxon>
        <taxon>Bacillota</taxon>
        <taxon>Bacilli</taxon>
        <taxon>Lactobacillales</taxon>
        <taxon>Streptococcaceae</taxon>
        <taxon>Streptococcus</taxon>
    </lineage>
</organism>
<keyword evidence="2 4" id="KW-0238">DNA-binding</keyword>
<dbReference type="SUPFAM" id="SSF46689">
    <property type="entry name" value="Homeodomain-like"/>
    <property type="match status" value="1"/>
</dbReference>
<proteinExistence type="predicted"/>
<evidence type="ECO:0000313" key="7">
    <source>
        <dbReference type="Proteomes" id="UP000277597"/>
    </source>
</evidence>
<evidence type="ECO:0000259" key="5">
    <source>
        <dbReference type="PROSITE" id="PS50977"/>
    </source>
</evidence>
<feature type="domain" description="HTH tetR-type" evidence="5">
    <location>
        <begin position="16"/>
        <end position="76"/>
    </location>
</feature>
<gene>
    <name evidence="6" type="ORF">EII39_05575</name>
</gene>
<dbReference type="PROSITE" id="PS50977">
    <property type="entry name" value="HTH_TETR_2"/>
    <property type="match status" value="1"/>
</dbReference>
<dbReference type="AlphaFoldDB" id="A0A3P1S6W7"/>
<comment type="caution">
    <text evidence="6">The sequence shown here is derived from an EMBL/GenBank/DDBJ whole genome shotgun (WGS) entry which is preliminary data.</text>
</comment>
<keyword evidence="3" id="KW-0804">Transcription</keyword>
<sequence length="203" mass="23805">MNEHKNKFIHKRGMEMDKKNELLAAAREVFAEKGYKAAGISDIAKRSQMAVGSFYKYYESKEAIFLEVYVAENSRIREEIMRRVDWQGEPEAIVEQLFAVTFELISPNKILAEWNKPGISQILHDYYNQDSGRASNAFHQFLIQTFSQRLQEEGFSKEKIAEIMKVYDLIYYIDMHVTEQEFSGYFDSLETLVKYFVKGIFSK</sequence>
<dbReference type="RefSeq" id="WP_124765182.1">
    <property type="nucleotide sequence ID" value="NZ_JALDUY010000001.1"/>
</dbReference>
<keyword evidence="1" id="KW-0805">Transcription regulation</keyword>
<evidence type="ECO:0000256" key="4">
    <source>
        <dbReference type="PROSITE-ProRule" id="PRU00335"/>
    </source>
</evidence>